<protein>
    <submittedName>
        <fullName evidence="1">Uncharacterized protein</fullName>
    </submittedName>
</protein>
<reference evidence="2" key="4">
    <citation type="submission" date="2023-01" db="EMBL/GenBank/DDBJ databases">
        <title>Draft genome sequence of Methylobacterium oxalidis strain NBRC 107715.</title>
        <authorList>
            <person name="Sun Q."/>
            <person name="Mori K."/>
        </authorList>
    </citation>
    <scope>NUCLEOTIDE SEQUENCE</scope>
    <source>
        <strain evidence="2">NBRC 107715</strain>
    </source>
</reference>
<gene>
    <name evidence="2" type="ORF">GCM10007888_30390</name>
    <name evidence="1" type="ORF">MOX02_33360</name>
</gene>
<reference evidence="2" key="1">
    <citation type="journal article" date="2014" name="Int. J. Syst. Evol. Microbiol.">
        <title>Complete genome of a new Firmicutes species belonging to the dominant human colonic microbiota ('Ruminococcus bicirculans') reveals two chromosomes and a selective capacity to utilize plant glucans.</title>
        <authorList>
            <consortium name="NISC Comparative Sequencing Program"/>
            <person name="Wegmann U."/>
            <person name="Louis P."/>
            <person name="Goesmann A."/>
            <person name="Henrissat B."/>
            <person name="Duncan S.H."/>
            <person name="Flint H.J."/>
        </authorList>
    </citation>
    <scope>NUCLEOTIDE SEQUENCE</scope>
    <source>
        <strain evidence="2">NBRC 107715</strain>
    </source>
</reference>
<proteinExistence type="predicted"/>
<organism evidence="1 3">
    <name type="scientific">Methylobacterium oxalidis</name>
    <dbReference type="NCBI Taxonomy" id="944322"/>
    <lineage>
        <taxon>Bacteria</taxon>
        <taxon>Pseudomonadati</taxon>
        <taxon>Pseudomonadota</taxon>
        <taxon>Alphaproteobacteria</taxon>
        <taxon>Hyphomicrobiales</taxon>
        <taxon>Methylobacteriaceae</taxon>
        <taxon>Methylobacterium</taxon>
    </lineage>
</organism>
<evidence type="ECO:0000313" key="2">
    <source>
        <dbReference type="EMBL" id="GLS64658.1"/>
    </source>
</evidence>
<dbReference type="EMBL" id="BSPK01000051">
    <property type="protein sequence ID" value="GLS64658.1"/>
    <property type="molecule type" value="Genomic_DNA"/>
</dbReference>
<dbReference type="Proteomes" id="UP000321960">
    <property type="component" value="Unassembled WGS sequence"/>
</dbReference>
<name>A0A512J5R0_9HYPH</name>
<evidence type="ECO:0000313" key="1">
    <source>
        <dbReference type="EMBL" id="GEP05298.1"/>
    </source>
</evidence>
<dbReference type="Proteomes" id="UP001156856">
    <property type="component" value="Unassembled WGS sequence"/>
</dbReference>
<reference evidence="4" key="2">
    <citation type="journal article" date="2019" name="Int. J. Syst. Evol. Microbiol.">
        <title>The Global Catalogue of Microorganisms (GCM) 10K type strain sequencing project: providing services to taxonomists for standard genome sequencing and annotation.</title>
        <authorList>
            <consortium name="The Broad Institute Genomics Platform"/>
            <consortium name="The Broad Institute Genome Sequencing Center for Infectious Disease"/>
            <person name="Wu L."/>
            <person name="Ma J."/>
        </authorList>
    </citation>
    <scope>NUCLEOTIDE SEQUENCE [LARGE SCALE GENOMIC DNA]</scope>
    <source>
        <strain evidence="4">NBRC 107715</strain>
    </source>
</reference>
<sequence length="42" mass="4668">MRCRERAGTVQEGDGADRTARYGVEQSILVQNAEADVSENER</sequence>
<reference evidence="1 3" key="3">
    <citation type="submission" date="2019-07" db="EMBL/GenBank/DDBJ databases">
        <title>Whole genome shotgun sequence of Methylobacterium oxalidis NBRC 107715.</title>
        <authorList>
            <person name="Hosoyama A."/>
            <person name="Uohara A."/>
            <person name="Ohji S."/>
            <person name="Ichikawa N."/>
        </authorList>
    </citation>
    <scope>NUCLEOTIDE SEQUENCE [LARGE SCALE GENOMIC DNA]</scope>
    <source>
        <strain evidence="1 3">NBRC 107715</strain>
    </source>
</reference>
<dbReference type="EMBL" id="BJZU01000065">
    <property type="protein sequence ID" value="GEP05298.1"/>
    <property type="molecule type" value="Genomic_DNA"/>
</dbReference>
<evidence type="ECO:0000313" key="3">
    <source>
        <dbReference type="Proteomes" id="UP000321960"/>
    </source>
</evidence>
<dbReference type="AlphaFoldDB" id="A0A512J5R0"/>
<accession>A0A512J5R0</accession>
<evidence type="ECO:0000313" key="4">
    <source>
        <dbReference type="Proteomes" id="UP001156856"/>
    </source>
</evidence>
<comment type="caution">
    <text evidence="1">The sequence shown here is derived from an EMBL/GenBank/DDBJ whole genome shotgun (WGS) entry which is preliminary data.</text>
</comment>
<keyword evidence="4" id="KW-1185">Reference proteome</keyword>